<proteinExistence type="predicted"/>
<gene>
    <name evidence="1" type="ordered locus">GWCH70_1603</name>
</gene>
<dbReference type="HOGENOM" id="CLU_2770030_0_0_9"/>
<dbReference type="STRING" id="471223.GWCH70_1603"/>
<dbReference type="EMBL" id="CP001638">
    <property type="protein sequence ID" value="ACS24397.1"/>
    <property type="molecule type" value="Genomic_DNA"/>
</dbReference>
<protein>
    <submittedName>
        <fullName evidence="1">Uncharacterized protein</fullName>
    </submittedName>
</protein>
<name>C5DAT3_GEOSW</name>
<organism evidence="1">
    <name type="scientific">Geobacillus sp. (strain WCH70)</name>
    <dbReference type="NCBI Taxonomy" id="471223"/>
    <lineage>
        <taxon>Bacteria</taxon>
        <taxon>Bacillati</taxon>
        <taxon>Bacillota</taxon>
        <taxon>Bacilli</taxon>
        <taxon>Bacillales</taxon>
        <taxon>Anoxybacillaceae</taxon>
        <taxon>Geobacillus</taxon>
    </lineage>
</organism>
<evidence type="ECO:0000313" key="1">
    <source>
        <dbReference type="EMBL" id="ACS24397.1"/>
    </source>
</evidence>
<reference evidence="1" key="1">
    <citation type="submission" date="2009-06" db="EMBL/GenBank/DDBJ databases">
        <title>Complete sequence of chromosome of Geopacillus sp. WCH70.</title>
        <authorList>
            <consortium name="US DOE Joint Genome Institute"/>
            <person name="Lucas S."/>
            <person name="Copeland A."/>
            <person name="Lapidus A."/>
            <person name="Glavina del Rio T."/>
            <person name="Dalin E."/>
            <person name="Tice H."/>
            <person name="Bruce D."/>
            <person name="Goodwin L."/>
            <person name="Pitluck S."/>
            <person name="Chertkov O."/>
            <person name="Brettin T."/>
            <person name="Detter J.C."/>
            <person name="Han C."/>
            <person name="Larimer F."/>
            <person name="Land M."/>
            <person name="Hauser L."/>
            <person name="Kyrpides N."/>
            <person name="Mikhailova N."/>
            <person name="Brumm P."/>
            <person name="Mead D.A."/>
            <person name="Richardson P."/>
        </authorList>
    </citation>
    <scope>NUCLEOTIDE SEQUENCE [LARGE SCALE GENOMIC DNA]</scope>
    <source>
        <strain evidence="1">WCH70</strain>
    </source>
</reference>
<sequence length="69" mass="8122">MMKKWQVIKSEYIYQTPFGNLRSNKVVLPNGHENIRWKPTALAVGGRRGLYFQYILNFSFSISTLDLER</sequence>
<dbReference type="KEGG" id="gwc:GWCH70_1603"/>
<dbReference type="AlphaFoldDB" id="C5DAT3"/>
<accession>C5DAT3</accession>